<dbReference type="OrthoDB" id="3048261at2759"/>
<reference evidence="2 3" key="1">
    <citation type="journal article" date="2018" name="Evol. Lett.">
        <title>Horizontal gene cluster transfer increased hallucinogenic mushroom diversity.</title>
        <authorList>
            <person name="Reynolds H.T."/>
            <person name="Vijayakumar V."/>
            <person name="Gluck-Thaler E."/>
            <person name="Korotkin H.B."/>
            <person name="Matheny P.B."/>
            <person name="Slot J.C."/>
        </authorList>
    </citation>
    <scope>NUCLEOTIDE SEQUENCE [LARGE SCALE GENOMIC DNA]</scope>
    <source>
        <strain evidence="2 3">2629</strain>
    </source>
</reference>
<gene>
    <name evidence="2" type="ORF">CVT24_003643</name>
</gene>
<evidence type="ECO:0000256" key="1">
    <source>
        <dbReference type="SAM" id="MobiDB-lite"/>
    </source>
</evidence>
<comment type="caution">
    <text evidence="2">The sequence shown here is derived from an EMBL/GenBank/DDBJ whole genome shotgun (WGS) entry which is preliminary data.</text>
</comment>
<accession>A0A409Y862</accession>
<keyword evidence="3" id="KW-1185">Reference proteome</keyword>
<evidence type="ECO:0000313" key="3">
    <source>
        <dbReference type="Proteomes" id="UP000284842"/>
    </source>
</evidence>
<feature type="compositionally biased region" description="Pro residues" evidence="1">
    <location>
        <begin position="8"/>
        <end position="26"/>
    </location>
</feature>
<feature type="compositionally biased region" description="Polar residues" evidence="1">
    <location>
        <begin position="115"/>
        <end position="128"/>
    </location>
</feature>
<feature type="region of interest" description="Disordered" evidence="1">
    <location>
        <begin position="74"/>
        <end position="133"/>
    </location>
</feature>
<proteinExistence type="predicted"/>
<sequence length="199" mass="22072">MSIFQRPESPPPRAPSPELPPAPLPYPHHARRVPSQPRIRVQTPTVPPGLQVRPKGLHSVRSCDNIYARNVDSLQTSKARTRSAMMLSPSDTPNSSPSSSARNSSEFTPGHRRTSSVAIQRPATSPISTYPPLPMRHVYLPDIHSERPNTIQSQSQPKLASKPVILPPLEKHKNLGAACLKLFRFRPSKQQQRSPIVSM</sequence>
<protein>
    <submittedName>
        <fullName evidence="2">Uncharacterized protein</fullName>
    </submittedName>
</protein>
<dbReference type="AlphaFoldDB" id="A0A409Y862"/>
<feature type="compositionally biased region" description="Low complexity" evidence="1">
    <location>
        <begin position="88"/>
        <end position="105"/>
    </location>
</feature>
<feature type="region of interest" description="Disordered" evidence="1">
    <location>
        <begin position="1"/>
        <end position="57"/>
    </location>
</feature>
<name>A0A409Y862_9AGAR</name>
<dbReference type="Proteomes" id="UP000284842">
    <property type="component" value="Unassembled WGS sequence"/>
</dbReference>
<evidence type="ECO:0000313" key="2">
    <source>
        <dbReference type="EMBL" id="PPQ99083.1"/>
    </source>
</evidence>
<dbReference type="InParanoid" id="A0A409Y862"/>
<dbReference type="EMBL" id="NHTK01001370">
    <property type="protein sequence ID" value="PPQ99083.1"/>
    <property type="molecule type" value="Genomic_DNA"/>
</dbReference>
<organism evidence="2 3">
    <name type="scientific">Panaeolus cyanescens</name>
    <dbReference type="NCBI Taxonomy" id="181874"/>
    <lineage>
        <taxon>Eukaryota</taxon>
        <taxon>Fungi</taxon>
        <taxon>Dikarya</taxon>
        <taxon>Basidiomycota</taxon>
        <taxon>Agaricomycotina</taxon>
        <taxon>Agaricomycetes</taxon>
        <taxon>Agaricomycetidae</taxon>
        <taxon>Agaricales</taxon>
        <taxon>Agaricineae</taxon>
        <taxon>Galeropsidaceae</taxon>
        <taxon>Panaeolus</taxon>
    </lineage>
</organism>